<sequence>MGSSAVFSDLLSPESTVTSLLSSSGHLRSGLRDPERITTYTYRDKEYESASAALDAYISDFERSRVDTEQSVGRLVLPQSRTRLRNKDVLRERLTDVELNFLNLPVSSLRHRGNRDRLSMTTDELLSVPVDGSMPVTHTSAFIHGLMSQSGPSLGPGPRPGLGSSLNQGHPHPIRTLRTCRFRGSGPRPHVDLSSTVNRCGTSSRSEADLGHTLVPADVHTLPHRDSEWAEPESSTLHLPRWLTSNKAQVDCSEISSVPEVPYPAWIQHCDASETPSEPQQQDKPGVFPVGPQRTMSWVQDLEGGPEQEDGHLTLRDIRLQFAQQICVLAADRQSCDAVDALFRENRIQSLIQKADQVLDSLSQSSTGAPDGLQDPGPDGLQDLGPDGLQDPGPDGLQDPVSPVHTDDLLITNSSLSGSWKLSVDQRPPSVSSGLHGNQTQLGPVEALKQMLFRLQAVEAELQRRRPPPSQKQGSDLDGVTGGPSLQRALHHLRRLKLLVDESARKRTRDHLERDPDRDLERDLHLDQDQDLDPDRDLEQDLERDLDLDQDQDQDLVRSSSSSRLICSEQTMTG</sequence>
<feature type="region of interest" description="Disordered" evidence="1">
    <location>
        <begin position="362"/>
        <end position="405"/>
    </location>
</feature>
<evidence type="ECO:0000256" key="1">
    <source>
        <dbReference type="SAM" id="MobiDB-lite"/>
    </source>
</evidence>
<feature type="region of interest" description="Disordered" evidence="1">
    <location>
        <begin position="186"/>
        <end position="208"/>
    </location>
</feature>
<organism evidence="2 3">
    <name type="scientific">Sphaeramia orbicularis</name>
    <name type="common">orbiculate cardinalfish</name>
    <dbReference type="NCBI Taxonomy" id="375764"/>
    <lineage>
        <taxon>Eukaryota</taxon>
        <taxon>Metazoa</taxon>
        <taxon>Chordata</taxon>
        <taxon>Craniata</taxon>
        <taxon>Vertebrata</taxon>
        <taxon>Euteleostomi</taxon>
        <taxon>Actinopterygii</taxon>
        <taxon>Neopterygii</taxon>
        <taxon>Teleostei</taxon>
        <taxon>Neoteleostei</taxon>
        <taxon>Acanthomorphata</taxon>
        <taxon>Gobiaria</taxon>
        <taxon>Kurtiformes</taxon>
        <taxon>Apogonoidei</taxon>
        <taxon>Apogonidae</taxon>
        <taxon>Apogoninae</taxon>
        <taxon>Sphaeramia</taxon>
    </lineage>
</organism>
<name>A0A672YU06_9TELE</name>
<evidence type="ECO:0000313" key="2">
    <source>
        <dbReference type="Ensembl" id="ENSSORP00005008121.1"/>
    </source>
</evidence>
<evidence type="ECO:0008006" key="4">
    <source>
        <dbReference type="Google" id="ProtNLM"/>
    </source>
</evidence>
<dbReference type="InterPro" id="IPR052679">
    <property type="entry name" value="Cell_Prolif_Regulator"/>
</dbReference>
<reference evidence="2" key="2">
    <citation type="submission" date="2025-09" db="UniProtKB">
        <authorList>
            <consortium name="Ensembl"/>
        </authorList>
    </citation>
    <scope>IDENTIFICATION</scope>
</reference>
<keyword evidence="3" id="KW-1185">Reference proteome</keyword>
<feature type="compositionally biased region" description="Basic and acidic residues" evidence="1">
    <location>
        <begin position="506"/>
        <end position="547"/>
    </location>
</feature>
<feature type="region of interest" description="Disordered" evidence="1">
    <location>
        <begin position="149"/>
        <end position="173"/>
    </location>
</feature>
<dbReference type="Proteomes" id="UP000472271">
    <property type="component" value="Unassembled WGS sequence"/>
</dbReference>
<proteinExistence type="predicted"/>
<dbReference type="InParanoid" id="A0A672YU06"/>
<dbReference type="AlphaFoldDB" id="A0A672YU06"/>
<feature type="region of interest" description="Disordered" evidence="1">
    <location>
        <begin position="273"/>
        <end position="292"/>
    </location>
</feature>
<dbReference type="PANTHER" id="PTHR35079">
    <property type="entry name" value="LUNG ADENOMA SUSCEPTIBILITY PROTEIN 2"/>
    <property type="match status" value="1"/>
</dbReference>
<dbReference type="Ensembl" id="ENSSORT00005008407.1">
    <property type="protein sequence ID" value="ENSSORP00005008121.1"/>
    <property type="gene ID" value="ENSSORG00005004538.1"/>
</dbReference>
<feature type="region of interest" description="Disordered" evidence="1">
    <location>
        <begin position="461"/>
        <end position="485"/>
    </location>
</feature>
<feature type="compositionally biased region" description="Polar residues" evidence="1">
    <location>
        <begin position="274"/>
        <end position="283"/>
    </location>
</feature>
<dbReference type="PANTHER" id="PTHR35079:SF1">
    <property type="entry name" value="LUNG ADENOMA SUSCEPTIBILITY PROTEIN 2"/>
    <property type="match status" value="1"/>
</dbReference>
<feature type="region of interest" description="Disordered" evidence="1">
    <location>
        <begin position="506"/>
        <end position="574"/>
    </location>
</feature>
<gene>
    <name evidence="2" type="primary">cunh18orf54</name>
</gene>
<reference evidence="2" key="1">
    <citation type="submission" date="2025-08" db="UniProtKB">
        <authorList>
            <consortium name="Ensembl"/>
        </authorList>
    </citation>
    <scope>IDENTIFICATION</scope>
</reference>
<feature type="compositionally biased region" description="Low complexity" evidence="1">
    <location>
        <begin position="370"/>
        <end position="400"/>
    </location>
</feature>
<accession>A0A672YU06</accession>
<protein>
    <recommendedName>
        <fullName evidence="4">Lung adenoma susceptibility protein 2</fullName>
    </recommendedName>
</protein>
<evidence type="ECO:0000313" key="3">
    <source>
        <dbReference type="Proteomes" id="UP000472271"/>
    </source>
</evidence>
<feature type="compositionally biased region" description="Polar residues" evidence="1">
    <location>
        <begin position="193"/>
        <end position="205"/>
    </location>
</feature>